<dbReference type="Proteomes" id="UP000301751">
    <property type="component" value="Unassembled WGS sequence"/>
</dbReference>
<dbReference type="PANTHER" id="PTHR34982">
    <property type="entry name" value="YOP PROTEINS TRANSLOCATION PROTEIN L"/>
    <property type="match status" value="1"/>
</dbReference>
<name>A0A480AW75_9BURK</name>
<keyword evidence="4" id="KW-0813">Transport</keyword>
<dbReference type="GO" id="GO:0044781">
    <property type="term" value="P:bacterial-type flagellum organization"/>
    <property type="evidence" value="ECO:0007669"/>
    <property type="project" value="UniProtKB-KW"/>
</dbReference>
<comment type="function">
    <text evidence="1">Needed for flagellar regrowth and assembly.</text>
</comment>
<dbReference type="PANTHER" id="PTHR34982:SF1">
    <property type="entry name" value="FLAGELLAR ASSEMBLY PROTEIN FLIH"/>
    <property type="match status" value="1"/>
</dbReference>
<dbReference type="AlphaFoldDB" id="A0A480AW75"/>
<evidence type="ECO:0000256" key="3">
    <source>
        <dbReference type="ARBA" id="ARBA00016507"/>
    </source>
</evidence>
<dbReference type="InterPro" id="IPR051472">
    <property type="entry name" value="T3SS_Stator/FliH"/>
</dbReference>
<dbReference type="RefSeq" id="WP_228027307.1">
    <property type="nucleotide sequence ID" value="NZ_BJCL01000022.1"/>
</dbReference>
<protein>
    <recommendedName>
        <fullName evidence="3">Flagellar assembly protein FliH</fullName>
    </recommendedName>
</protein>
<dbReference type="Pfam" id="PF02108">
    <property type="entry name" value="FliH"/>
    <property type="match status" value="1"/>
</dbReference>
<organism evidence="10 11">
    <name type="scientific">Pseudaquabacterium pictum</name>
    <dbReference type="NCBI Taxonomy" id="2315236"/>
    <lineage>
        <taxon>Bacteria</taxon>
        <taxon>Pseudomonadati</taxon>
        <taxon>Pseudomonadota</taxon>
        <taxon>Betaproteobacteria</taxon>
        <taxon>Burkholderiales</taxon>
        <taxon>Sphaerotilaceae</taxon>
        <taxon>Pseudaquabacterium</taxon>
    </lineage>
</organism>
<proteinExistence type="inferred from homology"/>
<keyword evidence="5" id="KW-1005">Bacterial flagellum biogenesis</keyword>
<dbReference type="InterPro" id="IPR018035">
    <property type="entry name" value="Flagellar_FliH/T3SS_HrpE"/>
</dbReference>
<evidence type="ECO:0000256" key="7">
    <source>
        <dbReference type="ARBA" id="ARBA00023225"/>
    </source>
</evidence>
<evidence type="ECO:0000256" key="6">
    <source>
        <dbReference type="ARBA" id="ARBA00022927"/>
    </source>
</evidence>
<evidence type="ECO:0000313" key="10">
    <source>
        <dbReference type="EMBL" id="GCL65969.1"/>
    </source>
</evidence>
<evidence type="ECO:0000256" key="5">
    <source>
        <dbReference type="ARBA" id="ARBA00022795"/>
    </source>
</evidence>
<evidence type="ECO:0000256" key="8">
    <source>
        <dbReference type="SAM" id="MobiDB-lite"/>
    </source>
</evidence>
<dbReference type="GO" id="GO:0015031">
    <property type="term" value="P:protein transport"/>
    <property type="evidence" value="ECO:0007669"/>
    <property type="project" value="UniProtKB-KW"/>
</dbReference>
<evidence type="ECO:0000256" key="4">
    <source>
        <dbReference type="ARBA" id="ARBA00022448"/>
    </source>
</evidence>
<evidence type="ECO:0000256" key="2">
    <source>
        <dbReference type="ARBA" id="ARBA00006602"/>
    </source>
</evidence>
<reference evidence="11" key="1">
    <citation type="submission" date="2019-03" db="EMBL/GenBank/DDBJ databases">
        <title>Aquabacterium pictum sp.nov., the first bacteriochlorophyll a-containing freshwater bacterium in the genus Aquabacterium of the class Betaproteobacteria.</title>
        <authorList>
            <person name="Hirose S."/>
            <person name="Tank M."/>
            <person name="Hara E."/>
            <person name="Tamaki H."/>
            <person name="Takaichi S."/>
            <person name="Haruta S."/>
            <person name="Hanada S."/>
        </authorList>
    </citation>
    <scope>NUCLEOTIDE SEQUENCE [LARGE SCALE GENOMIC DNA]</scope>
    <source>
        <strain evidence="11">W35</strain>
    </source>
</reference>
<evidence type="ECO:0000259" key="9">
    <source>
        <dbReference type="Pfam" id="PF02108"/>
    </source>
</evidence>
<keyword evidence="6" id="KW-0653">Protein transport</keyword>
<feature type="region of interest" description="Disordered" evidence="8">
    <location>
        <begin position="97"/>
        <end position="119"/>
    </location>
</feature>
<accession>A0A480AW75</accession>
<evidence type="ECO:0000256" key="1">
    <source>
        <dbReference type="ARBA" id="ARBA00003041"/>
    </source>
</evidence>
<sequence>MNSSRRPTPHERLHGPQAEPLPAVLRAGVAYTRFIPREELQGFSSWMPDAFAEAPTIIQPAQPGAPHAAVRARADGERAPGPPVPAWPVHEAFSDSAATPAAGSADAPAPEASAPATPAPDVTAALAAQRAELLADAQQQVAAARQQGYQDGYRDGLVALESFKESFATQTSSQMARVLQALDDELGRLEQDMAASVARVATELARQVVRSELQVRPGLVAQVAREAVNTVLMSAHHITVLVHPDDHALVAQGCEEALAARGARLLAQPAVSRGGCRVESDAGVIDAQVATRWAQATQSLGSGVAWDDGGADAAEAGGDA</sequence>
<comment type="caution">
    <text evidence="10">The sequence shown here is derived from an EMBL/GenBank/DDBJ whole genome shotgun (WGS) entry which is preliminary data.</text>
</comment>
<feature type="domain" description="Flagellar assembly protein FliH/Type III secretion system HrpE" evidence="9">
    <location>
        <begin position="171"/>
        <end position="295"/>
    </location>
</feature>
<comment type="similarity">
    <text evidence="2">Belongs to the FliH family.</text>
</comment>
<dbReference type="EMBL" id="BJCL01000022">
    <property type="protein sequence ID" value="GCL65969.1"/>
    <property type="molecule type" value="Genomic_DNA"/>
</dbReference>
<keyword evidence="7" id="KW-1006">Bacterial flagellum protein export</keyword>
<evidence type="ECO:0000313" key="11">
    <source>
        <dbReference type="Proteomes" id="UP000301751"/>
    </source>
</evidence>
<keyword evidence="11" id="KW-1185">Reference proteome</keyword>
<dbReference type="GO" id="GO:0005829">
    <property type="term" value="C:cytosol"/>
    <property type="evidence" value="ECO:0007669"/>
    <property type="project" value="TreeGrafter"/>
</dbReference>
<gene>
    <name evidence="10" type="ORF">AQPW35_50500</name>
</gene>